<dbReference type="RefSeq" id="WP_191143542.1">
    <property type="nucleotide sequence ID" value="NZ_JACXAF010000003.1"/>
</dbReference>
<accession>A0A8J6QIC8</accession>
<evidence type="ECO:0000313" key="1">
    <source>
        <dbReference type="EMBL" id="MBD1388436.1"/>
    </source>
</evidence>
<protein>
    <submittedName>
        <fullName evidence="1">Phage terminase small subunit P27 family</fullName>
    </submittedName>
</protein>
<evidence type="ECO:0000313" key="2">
    <source>
        <dbReference type="Proteomes" id="UP000638014"/>
    </source>
</evidence>
<dbReference type="AlphaFoldDB" id="A0A8J6QIC8"/>
<keyword evidence="2" id="KW-1185">Reference proteome</keyword>
<sequence>MKRCDLTLGKLGRKKWRQFAPLLERESATDADFDLLAQYCVNIDLIQQAQADINKNGVNVLNSAGSLCANPATKVLSASQRNNLQIVRDLNLTALSQRKNPTKGDDADLDELLG</sequence>
<dbReference type="NCBIfam" id="TIGR01558">
    <property type="entry name" value="sm_term_P27"/>
    <property type="match status" value="1"/>
</dbReference>
<dbReference type="InterPro" id="IPR006448">
    <property type="entry name" value="Phage_term_ssu_P27"/>
</dbReference>
<proteinExistence type="predicted"/>
<reference evidence="1" key="1">
    <citation type="submission" date="2020-09" db="EMBL/GenBank/DDBJ databases">
        <title>A novel bacterium of genus Neiella, isolated from South China Sea.</title>
        <authorList>
            <person name="Huang H."/>
            <person name="Mo K."/>
            <person name="Hu Y."/>
        </authorList>
    </citation>
    <scope>NUCLEOTIDE SEQUENCE</scope>
    <source>
        <strain evidence="1">HB171785</strain>
    </source>
</reference>
<name>A0A8J6QIC8_9GAMM</name>
<dbReference type="Proteomes" id="UP000638014">
    <property type="component" value="Unassembled WGS sequence"/>
</dbReference>
<comment type="caution">
    <text evidence="1">The sequence shown here is derived from an EMBL/GenBank/DDBJ whole genome shotgun (WGS) entry which is preliminary data.</text>
</comment>
<dbReference type="Pfam" id="PF05119">
    <property type="entry name" value="Terminase_4"/>
    <property type="match status" value="1"/>
</dbReference>
<gene>
    <name evidence="1" type="ORF">IC617_03255</name>
</gene>
<dbReference type="EMBL" id="JACXAF010000003">
    <property type="protein sequence ID" value="MBD1388436.1"/>
    <property type="molecule type" value="Genomic_DNA"/>
</dbReference>
<organism evidence="1 2">
    <name type="scientific">Neiella litorisoli</name>
    <dbReference type="NCBI Taxonomy" id="2771431"/>
    <lineage>
        <taxon>Bacteria</taxon>
        <taxon>Pseudomonadati</taxon>
        <taxon>Pseudomonadota</taxon>
        <taxon>Gammaproteobacteria</taxon>
        <taxon>Alteromonadales</taxon>
        <taxon>Echinimonadaceae</taxon>
        <taxon>Neiella</taxon>
    </lineage>
</organism>